<dbReference type="Pfam" id="PF00044">
    <property type="entry name" value="Gp_dh_N"/>
    <property type="match status" value="1"/>
</dbReference>
<feature type="binding site" evidence="3">
    <location>
        <position position="274"/>
    </location>
    <ligand>
        <name>D-glyceraldehyde 3-phosphate</name>
        <dbReference type="ChEBI" id="CHEBI:59776"/>
    </ligand>
</feature>
<dbReference type="PIRSF" id="PIRSF000149">
    <property type="entry name" value="GAP_DH"/>
    <property type="match status" value="1"/>
</dbReference>
<protein>
    <submittedName>
        <fullName evidence="8">Glyceraldehyde-3-phosphate dehydrogenase</fullName>
    </submittedName>
</protein>
<feature type="binding site" evidence="4">
    <location>
        <position position="144"/>
    </location>
    <ligand>
        <name>NAD(+)</name>
        <dbReference type="ChEBI" id="CHEBI:57540"/>
    </ligand>
</feature>
<evidence type="ECO:0000256" key="4">
    <source>
        <dbReference type="PIRSR" id="PIRSR000149-3"/>
    </source>
</evidence>
<sequence length="402" mass="43288">MKLGINGLGRIGKLSLWHHVSRKFFSEIVVNVGREVGTSLNDIAGIIERDSTYGRLGPYLHGCKFTGSVIEQLDEAAGSLVVNGTPVKVLRQSRDPRGIAWKENGVRLVVDTTGAFTDPTADADSPGGSLRGHLQGGAEKVILSAPFKIKQKGLEMPEDVVTTVMGINDGDYDPSRHLMVSAASCTTTCLSFMVKPLMDYFGADKFLSASMVTVHAVTGSQPVLDRVPAAGATDLRKSRSILNNIILTSTGAAKALPLVIPEMKKIGFIAESVRIPTSSGSLIILVVNFQDDGERPIQRELINSIYSDYSRKTSYLQYTEQQLVSCDIVGNPAAAAVIEARETHTRTANISVNLGQFNCSGAPDRVEVPVTQAVIYGWYDNELGSYTNMLGDRTVGIAEQLV</sequence>
<dbReference type="SUPFAM" id="SSF55347">
    <property type="entry name" value="Glyceraldehyde-3-phosphate dehydrogenase-like, C-terminal domain"/>
    <property type="match status" value="1"/>
</dbReference>
<dbReference type="GO" id="GO:0051287">
    <property type="term" value="F:NAD binding"/>
    <property type="evidence" value="ECO:0007669"/>
    <property type="project" value="InterPro"/>
</dbReference>
<dbReference type="SUPFAM" id="SSF51735">
    <property type="entry name" value="NAD(P)-binding Rossmann-fold domains"/>
    <property type="match status" value="1"/>
</dbReference>
<gene>
    <name evidence="8" type="ORF">ENN98_00575</name>
</gene>
<dbReference type="Proteomes" id="UP000885986">
    <property type="component" value="Unassembled WGS sequence"/>
</dbReference>
<dbReference type="AlphaFoldDB" id="A0A7C2THM0"/>
<evidence type="ECO:0000256" key="5">
    <source>
        <dbReference type="PIRSR" id="PIRSR000149-4"/>
    </source>
</evidence>
<dbReference type="GO" id="GO:0016620">
    <property type="term" value="F:oxidoreductase activity, acting on the aldehyde or oxo group of donors, NAD or NADP as acceptor"/>
    <property type="evidence" value="ECO:0007669"/>
    <property type="project" value="InterPro"/>
</dbReference>
<dbReference type="InterPro" id="IPR020831">
    <property type="entry name" value="GlycerAld/Erythrose_P_DH"/>
</dbReference>
<dbReference type="PANTHER" id="PTHR43148">
    <property type="entry name" value="GLYCERALDEHYDE-3-PHOSPHATE DEHYDROGENASE 2"/>
    <property type="match status" value="1"/>
</dbReference>
<dbReference type="InterPro" id="IPR020830">
    <property type="entry name" value="GlycerAld_3-P_DH_AS"/>
</dbReference>
<dbReference type="Gene3D" id="3.30.360.10">
    <property type="entry name" value="Dihydrodipicolinate Reductase, domain 2"/>
    <property type="match status" value="1"/>
</dbReference>
<name>A0A7C2THM0_9BACT</name>
<evidence type="ECO:0000256" key="2">
    <source>
        <dbReference type="PIRSR" id="PIRSR000149-1"/>
    </source>
</evidence>
<proteinExistence type="inferred from homology"/>
<comment type="similarity">
    <text evidence="6">Belongs to the glyceraldehyde-3-phosphate dehydrogenase family.</text>
</comment>
<feature type="active site" description="Nucleophile" evidence="2">
    <location>
        <position position="185"/>
    </location>
</feature>
<evidence type="ECO:0000259" key="7">
    <source>
        <dbReference type="SMART" id="SM00846"/>
    </source>
</evidence>
<dbReference type="Pfam" id="PF02800">
    <property type="entry name" value="Gp_dh_C"/>
    <property type="match status" value="1"/>
</dbReference>
<organism evidence="8">
    <name type="scientific">Desulfurivibrio alkaliphilus</name>
    <dbReference type="NCBI Taxonomy" id="427923"/>
    <lineage>
        <taxon>Bacteria</taxon>
        <taxon>Pseudomonadati</taxon>
        <taxon>Thermodesulfobacteriota</taxon>
        <taxon>Desulfobulbia</taxon>
        <taxon>Desulfobulbales</taxon>
        <taxon>Desulfobulbaceae</taxon>
        <taxon>Desulfurivibrio</taxon>
    </lineage>
</organism>
<comment type="caution">
    <text evidence="8">The sequence shown here is derived from an EMBL/GenBank/DDBJ whole genome shotgun (WGS) entry which is preliminary data.</text>
</comment>
<evidence type="ECO:0000256" key="1">
    <source>
        <dbReference type="ARBA" id="ARBA00023002"/>
    </source>
</evidence>
<feature type="binding site" evidence="3">
    <location>
        <begin position="184"/>
        <end position="186"/>
    </location>
    <ligand>
        <name>D-glyceraldehyde 3-phosphate</name>
        <dbReference type="ChEBI" id="CHEBI:59776"/>
    </ligand>
</feature>
<feature type="binding site" evidence="3">
    <location>
        <begin position="250"/>
        <end position="251"/>
    </location>
    <ligand>
        <name>D-glyceraldehyde 3-phosphate</name>
        <dbReference type="ChEBI" id="CHEBI:59776"/>
    </ligand>
</feature>
<evidence type="ECO:0000313" key="8">
    <source>
        <dbReference type="EMBL" id="HET97203.1"/>
    </source>
</evidence>
<reference evidence="8" key="1">
    <citation type="journal article" date="2020" name="mSystems">
        <title>Genome- and Community-Level Interaction Insights into Carbon Utilization and Element Cycling Functions of Hydrothermarchaeota in Hydrothermal Sediment.</title>
        <authorList>
            <person name="Zhou Z."/>
            <person name="Liu Y."/>
            <person name="Xu W."/>
            <person name="Pan J."/>
            <person name="Luo Z.H."/>
            <person name="Li M."/>
        </authorList>
    </citation>
    <scope>NUCLEOTIDE SEQUENCE [LARGE SCALE GENOMIC DNA]</scope>
    <source>
        <strain evidence="8">SpSt-1224</strain>
    </source>
</reference>
<feature type="binding site" evidence="3">
    <location>
        <position position="218"/>
    </location>
    <ligand>
        <name>D-glyceraldehyde 3-phosphate</name>
        <dbReference type="ChEBI" id="CHEBI:59776"/>
    </ligand>
</feature>
<evidence type="ECO:0000256" key="6">
    <source>
        <dbReference type="RuleBase" id="RU000397"/>
    </source>
</evidence>
<feature type="domain" description="Glyceraldehyde 3-phosphate dehydrogenase NAD(P) binding" evidence="7">
    <location>
        <begin position="1"/>
        <end position="185"/>
    </location>
</feature>
<dbReference type="EMBL" id="DSDS01000011">
    <property type="protein sequence ID" value="HET97203.1"/>
    <property type="molecule type" value="Genomic_DNA"/>
</dbReference>
<feature type="binding site" evidence="4">
    <location>
        <position position="94"/>
    </location>
    <ligand>
        <name>NAD(+)</name>
        <dbReference type="ChEBI" id="CHEBI:57540"/>
    </ligand>
</feature>
<dbReference type="InterPro" id="IPR036291">
    <property type="entry name" value="NAD(P)-bd_dom_sf"/>
</dbReference>
<keyword evidence="4" id="KW-0547">Nucleotide-binding</keyword>
<evidence type="ECO:0000256" key="3">
    <source>
        <dbReference type="PIRSR" id="PIRSR000149-2"/>
    </source>
</evidence>
<feature type="binding site" evidence="4">
    <location>
        <begin position="10"/>
        <end position="11"/>
    </location>
    <ligand>
        <name>NAD(+)</name>
        <dbReference type="ChEBI" id="CHEBI:57540"/>
    </ligand>
</feature>
<dbReference type="PRINTS" id="PR00078">
    <property type="entry name" value="G3PDHDRGNASE"/>
</dbReference>
<keyword evidence="4" id="KW-0520">NAD</keyword>
<accession>A0A7C2THM0</accession>
<dbReference type="Gene3D" id="3.40.50.720">
    <property type="entry name" value="NAD(P)-binding Rossmann-like Domain"/>
    <property type="match status" value="1"/>
</dbReference>
<feature type="binding site" evidence="4">
    <location>
        <position position="381"/>
    </location>
    <ligand>
        <name>NAD(+)</name>
        <dbReference type="ChEBI" id="CHEBI:57540"/>
    </ligand>
</feature>
<dbReference type="SMART" id="SM00846">
    <property type="entry name" value="Gp_dh_N"/>
    <property type="match status" value="1"/>
</dbReference>
<feature type="site" description="Activates thiol group during catalysis" evidence="5">
    <location>
        <position position="215"/>
    </location>
</feature>
<keyword evidence="1" id="KW-0560">Oxidoreductase</keyword>
<dbReference type="PROSITE" id="PS00071">
    <property type="entry name" value="GAPDH"/>
    <property type="match status" value="1"/>
</dbReference>
<dbReference type="InterPro" id="IPR020829">
    <property type="entry name" value="GlycerAld_3-P_DH_cat"/>
</dbReference>
<dbReference type="InterPro" id="IPR020828">
    <property type="entry name" value="GlycerAld_3-P_DH_NAD(P)-bd"/>
</dbReference>